<dbReference type="AlphaFoldDB" id="A0A1D1Y9U1"/>
<evidence type="ECO:0000313" key="2">
    <source>
        <dbReference type="EMBL" id="JAT51374.1"/>
    </source>
</evidence>
<name>A0A1D1Y9U1_9ARAE</name>
<gene>
    <name evidence="2" type="primary">pof4_1</name>
    <name evidence="2" type="ORF">g.35719</name>
</gene>
<dbReference type="PANTHER" id="PTHR47543:SF2">
    <property type="entry name" value="RNA POLYMERASE II TRANSCRIPTION FACTOR SIII SUBUNIT A"/>
    <property type="match status" value="1"/>
</dbReference>
<sequence>LVRTVDLYATWQVAATRAKKTLRKEEERKGSSPQLELFLPPPPSSPLDGVWIPLRSELLLRSRAATPCLRRGDDGGRRDRLELWKERYFSFVDIFLWWVCFALHLNKELLYSVDETRMGSGWEVPSLLRLCIQTAIDNVRYIGDVGETDITLLKDILPHCTLDQLAHIEKSTEGRDLSAVTDSLWKRFYEGAFGVESVNLVVKRMKENAVVFKWRLLYEAKAKEREAAQKKIAGQLKQRYAEEEKKRQSRQIQVVDKKPPSTCKRMFSGGNESCYNVSNIKGSLMKKAKLEYLNSHEAKIHATMRKNALKSKNFPPPSAVRPTNTSSILGKGSASSSKPTKPLTRRL</sequence>
<dbReference type="EMBL" id="GDJX01016562">
    <property type="protein sequence ID" value="JAT51374.1"/>
    <property type="molecule type" value="Transcribed_RNA"/>
</dbReference>
<feature type="region of interest" description="Disordered" evidence="1">
    <location>
        <begin position="308"/>
        <end position="347"/>
    </location>
</feature>
<proteinExistence type="predicted"/>
<reference evidence="2" key="1">
    <citation type="submission" date="2015-07" db="EMBL/GenBank/DDBJ databases">
        <title>Transcriptome Assembly of Anthurium amnicola.</title>
        <authorList>
            <person name="Suzuki J."/>
        </authorList>
    </citation>
    <scope>NUCLEOTIDE SEQUENCE</scope>
</reference>
<organism evidence="2">
    <name type="scientific">Anthurium amnicola</name>
    <dbReference type="NCBI Taxonomy" id="1678845"/>
    <lineage>
        <taxon>Eukaryota</taxon>
        <taxon>Viridiplantae</taxon>
        <taxon>Streptophyta</taxon>
        <taxon>Embryophyta</taxon>
        <taxon>Tracheophyta</taxon>
        <taxon>Spermatophyta</taxon>
        <taxon>Magnoliopsida</taxon>
        <taxon>Liliopsida</taxon>
        <taxon>Araceae</taxon>
        <taxon>Pothoideae</taxon>
        <taxon>Potheae</taxon>
        <taxon>Anthurium</taxon>
    </lineage>
</organism>
<dbReference type="Gene3D" id="6.10.250.3180">
    <property type="match status" value="1"/>
</dbReference>
<dbReference type="GO" id="GO:0070449">
    <property type="term" value="C:elongin complex"/>
    <property type="evidence" value="ECO:0007669"/>
    <property type="project" value="InterPro"/>
</dbReference>
<feature type="region of interest" description="Disordered" evidence="1">
    <location>
        <begin position="243"/>
        <end position="265"/>
    </location>
</feature>
<dbReference type="PANTHER" id="PTHR47543">
    <property type="entry name" value="OS08G0169600 PROTEIN"/>
    <property type="match status" value="1"/>
</dbReference>
<dbReference type="InterPro" id="IPR010684">
    <property type="entry name" value="RNA_pol_II_trans_fac_SIII_A"/>
</dbReference>
<dbReference type="Pfam" id="PF06881">
    <property type="entry name" value="Elongin_A"/>
    <property type="match status" value="1"/>
</dbReference>
<feature type="non-terminal residue" evidence="2">
    <location>
        <position position="1"/>
    </location>
</feature>
<dbReference type="GO" id="GO:0006368">
    <property type="term" value="P:transcription elongation by RNA polymerase II"/>
    <property type="evidence" value="ECO:0007669"/>
    <property type="project" value="InterPro"/>
</dbReference>
<protein>
    <submittedName>
        <fullName evidence="2">Elongin-A</fullName>
    </submittedName>
</protein>
<evidence type="ECO:0000256" key="1">
    <source>
        <dbReference type="SAM" id="MobiDB-lite"/>
    </source>
</evidence>
<accession>A0A1D1Y9U1</accession>
<feature type="compositionally biased region" description="Low complexity" evidence="1">
    <location>
        <begin position="326"/>
        <end position="338"/>
    </location>
</feature>